<dbReference type="AlphaFoldDB" id="A0A363EBK8"/>
<reference evidence="3 4" key="1">
    <citation type="submission" date="2020-07" db="EMBL/GenBank/DDBJ databases">
        <title>Genome sequence of Lactobacillus reuteri CNEI-KCA3 isolated from the faeces of a reared-broiler chicken, South-East Nigeria, reveals presence of CRISPR arrays.</title>
        <authorList>
            <person name="Anukam K.C."/>
            <person name="Ibezim C.N."/>
            <person name="BeecK W.V."/>
            <person name="Allonsius C."/>
            <person name="Broek M.D."/>
            <person name="Tuyaerts I."/>
            <person name="Attama A."/>
            <person name="Esimone C.O."/>
            <person name="Lebeer S."/>
        </authorList>
    </citation>
    <scope>NUCLEOTIDE SEQUENCE [LARGE SCALE GENOMIC DNA]</scope>
    <source>
        <strain evidence="3 4">CNEI-KCA3</strain>
    </source>
</reference>
<evidence type="ECO:0000313" key="4">
    <source>
        <dbReference type="Proteomes" id="UP000510868"/>
    </source>
</evidence>
<keyword evidence="1" id="KW-0175">Coiled coil</keyword>
<gene>
    <name evidence="3" type="ORF">HHK02_05995</name>
</gene>
<name>A0A363EBK8_LIMRT</name>
<feature type="region of interest" description="Disordered" evidence="2">
    <location>
        <begin position="140"/>
        <end position="173"/>
    </location>
</feature>
<sequence length="173" mass="19643">MPEKRYTIKQLADELGVTKPGVRKLMTANFRKQYTETVGNRILINSAGAKVIRKHFRNNGDNVFPETKTETNSNKQKQAETVSDSDKNAVVSAQEETIKLLKEELKAKNDQLANMQKLMDQNQQLLLNTQAENKTLLALTHKNDAEPVKEAEYKETDQAPQHPKHKVCLTSKK</sequence>
<feature type="compositionally biased region" description="Polar residues" evidence="2">
    <location>
        <begin position="70"/>
        <end position="82"/>
    </location>
</feature>
<organism evidence="3 4">
    <name type="scientific">Limosilactobacillus reuteri</name>
    <name type="common">Lactobacillus reuteri</name>
    <dbReference type="NCBI Taxonomy" id="1598"/>
    <lineage>
        <taxon>Bacteria</taxon>
        <taxon>Bacillati</taxon>
        <taxon>Bacillota</taxon>
        <taxon>Bacilli</taxon>
        <taxon>Lactobacillales</taxon>
        <taxon>Lactobacillaceae</taxon>
        <taxon>Limosilactobacillus</taxon>
    </lineage>
</organism>
<dbReference type="Proteomes" id="UP000510868">
    <property type="component" value="Chromosome"/>
</dbReference>
<feature type="compositionally biased region" description="Basic residues" evidence="2">
    <location>
        <begin position="162"/>
        <end position="173"/>
    </location>
</feature>
<feature type="region of interest" description="Disordered" evidence="2">
    <location>
        <begin position="59"/>
        <end position="88"/>
    </location>
</feature>
<evidence type="ECO:0000256" key="1">
    <source>
        <dbReference type="SAM" id="Coils"/>
    </source>
</evidence>
<feature type="compositionally biased region" description="Basic and acidic residues" evidence="2">
    <location>
        <begin position="141"/>
        <end position="157"/>
    </location>
</feature>
<evidence type="ECO:0000313" key="3">
    <source>
        <dbReference type="EMBL" id="QLQ62838.1"/>
    </source>
</evidence>
<protein>
    <submittedName>
        <fullName evidence="3">Uncharacterized protein</fullName>
    </submittedName>
</protein>
<proteinExistence type="predicted"/>
<feature type="coiled-coil region" evidence="1">
    <location>
        <begin position="91"/>
        <end position="132"/>
    </location>
</feature>
<accession>A0A363EBK8</accession>
<dbReference type="RefSeq" id="WP_003669796.1">
    <property type="nucleotide sequence ID" value="NZ_CAKMAK010000002.1"/>
</dbReference>
<evidence type="ECO:0000256" key="2">
    <source>
        <dbReference type="SAM" id="MobiDB-lite"/>
    </source>
</evidence>
<dbReference type="EMBL" id="CP059275">
    <property type="protein sequence ID" value="QLQ62838.1"/>
    <property type="molecule type" value="Genomic_DNA"/>
</dbReference>